<evidence type="ECO:0000313" key="3">
    <source>
        <dbReference type="Proteomes" id="UP001187192"/>
    </source>
</evidence>
<gene>
    <name evidence="2" type="ORF">TIFTF001_026778</name>
</gene>
<proteinExistence type="predicted"/>
<dbReference type="Proteomes" id="UP001187192">
    <property type="component" value="Unassembled WGS sequence"/>
</dbReference>
<name>A0AA88DM50_FICCA</name>
<comment type="caution">
    <text evidence="2">The sequence shown here is derived from an EMBL/GenBank/DDBJ whole genome shotgun (WGS) entry which is preliminary data.</text>
</comment>
<keyword evidence="3" id="KW-1185">Reference proteome</keyword>
<reference evidence="2" key="1">
    <citation type="submission" date="2023-07" db="EMBL/GenBank/DDBJ databases">
        <title>draft genome sequence of fig (Ficus carica).</title>
        <authorList>
            <person name="Takahashi T."/>
            <person name="Nishimura K."/>
        </authorList>
    </citation>
    <scope>NUCLEOTIDE SEQUENCE</scope>
</reference>
<sequence>MLNWKKRSLRKKLSHNDELQAASEEDNRDIDPTKYFLEGPITREKNSLRVYAAPVKAATNSLASMSSRSFRKMIVRDDSPELEEIDALVDSPKVEMQSVAATNPRECLRSTIENELFSEVIPSAKKGPSFIGSLDNDYRSIVRYKLHKDWEKAYVFKVMANLWRASKSRHHTSYTVFLSSYYAFNRGRMTDCRNKHLLLSKASANKKRPSRVAVWTKAHTKKNGEPVSIAVGEAIEKMEEYHKELPFSSQTNVKEDAVSKVLGPEKSGRLRAYGEGVTITKLAIVSERDELIIHLEKECRELKEQVTTQQGLINILLKNQGSSCQTERQSNAPMPFTMDLKEDI</sequence>
<evidence type="ECO:0000313" key="2">
    <source>
        <dbReference type="EMBL" id="GMN57685.1"/>
    </source>
</evidence>
<protein>
    <submittedName>
        <fullName evidence="2">Uncharacterized protein</fullName>
    </submittedName>
</protein>
<feature type="region of interest" description="Disordered" evidence="1">
    <location>
        <begin position="325"/>
        <end position="344"/>
    </location>
</feature>
<organism evidence="2 3">
    <name type="scientific">Ficus carica</name>
    <name type="common">Common fig</name>
    <dbReference type="NCBI Taxonomy" id="3494"/>
    <lineage>
        <taxon>Eukaryota</taxon>
        <taxon>Viridiplantae</taxon>
        <taxon>Streptophyta</taxon>
        <taxon>Embryophyta</taxon>
        <taxon>Tracheophyta</taxon>
        <taxon>Spermatophyta</taxon>
        <taxon>Magnoliopsida</taxon>
        <taxon>eudicotyledons</taxon>
        <taxon>Gunneridae</taxon>
        <taxon>Pentapetalae</taxon>
        <taxon>rosids</taxon>
        <taxon>fabids</taxon>
        <taxon>Rosales</taxon>
        <taxon>Moraceae</taxon>
        <taxon>Ficeae</taxon>
        <taxon>Ficus</taxon>
    </lineage>
</organism>
<dbReference type="Pfam" id="PF03004">
    <property type="entry name" value="Transposase_24"/>
    <property type="match status" value="1"/>
</dbReference>
<dbReference type="InterPro" id="IPR004252">
    <property type="entry name" value="Probable_transposase_24"/>
</dbReference>
<accession>A0AA88DM50</accession>
<dbReference type="EMBL" id="BTGU01000071">
    <property type="protein sequence ID" value="GMN57685.1"/>
    <property type="molecule type" value="Genomic_DNA"/>
</dbReference>
<evidence type="ECO:0000256" key="1">
    <source>
        <dbReference type="SAM" id="MobiDB-lite"/>
    </source>
</evidence>
<dbReference type="AlphaFoldDB" id="A0AA88DM50"/>